<sequence>MHSVPYISKRQLVALIEDGYAIDVVSLANAGKTSAVWYGEWVIQVPEQRGETERFLVATGRGTAPKMRICKTTNGVVSLMHELGFRDICIPMEEGGSASHCLGKAPAATGGKTLSAEPDAPVSLDAVKSGLLCLSYHGFVSARQAPELVEAGYARPITLHVLPDGDYWHRMEGIALTKAGEATVRMVDELENIMPLDAGAIPEWERVVTEYYIEEQAFLGVYASRITCAKNWYTGDEPPEVRRIAQPPVRMQLKPRRQRRA</sequence>
<proteinExistence type="predicted"/>
<name>A0A844D2R8_9RHOB</name>
<organism evidence="1 2">
    <name type="scientific">Roseovarius bejariae</name>
    <dbReference type="NCBI Taxonomy" id="2576383"/>
    <lineage>
        <taxon>Bacteria</taxon>
        <taxon>Pseudomonadati</taxon>
        <taxon>Pseudomonadota</taxon>
        <taxon>Alphaproteobacteria</taxon>
        <taxon>Rhodobacterales</taxon>
        <taxon>Roseobacteraceae</taxon>
        <taxon>Roseovarius</taxon>
    </lineage>
</organism>
<keyword evidence="2" id="KW-1185">Reference proteome</keyword>
<comment type="caution">
    <text evidence="1">The sequence shown here is derived from an EMBL/GenBank/DDBJ whole genome shotgun (WGS) entry which is preliminary data.</text>
</comment>
<dbReference type="OrthoDB" id="7917345at2"/>
<reference evidence="1 2" key="1">
    <citation type="submission" date="2019-05" db="EMBL/GenBank/DDBJ databases">
        <title>Roseovarius bejariae sp. nov., a moderately halophylic bacterium isolated from a saline soil in Rambla Salada (Murcia).</title>
        <authorList>
            <person name="Castro D.J."/>
            <person name="Gomez-Altuve A."/>
            <person name="Reina J.C."/>
            <person name="Rodriguez M."/>
            <person name="Sampedro I."/>
            <person name="Llamas I."/>
            <person name="Martinez-Checa F."/>
        </authorList>
    </citation>
    <scope>NUCLEOTIDE SEQUENCE [LARGE SCALE GENOMIC DNA]</scope>
    <source>
        <strain evidence="1 2">A21</strain>
    </source>
</reference>
<protein>
    <submittedName>
        <fullName evidence="1">Uncharacterized protein</fullName>
    </submittedName>
</protein>
<gene>
    <name evidence="1" type="ORF">FDP25_16690</name>
</gene>
<dbReference type="Proteomes" id="UP000564704">
    <property type="component" value="Unassembled WGS sequence"/>
</dbReference>
<evidence type="ECO:0000313" key="2">
    <source>
        <dbReference type="Proteomes" id="UP000564704"/>
    </source>
</evidence>
<dbReference type="EMBL" id="SZWE01000003">
    <property type="protein sequence ID" value="MRU17080.1"/>
    <property type="molecule type" value="Genomic_DNA"/>
</dbReference>
<accession>A0A844D2R8</accession>
<evidence type="ECO:0000313" key="1">
    <source>
        <dbReference type="EMBL" id="MRU17080.1"/>
    </source>
</evidence>
<dbReference type="RefSeq" id="WP_154155161.1">
    <property type="nucleotide sequence ID" value="NZ_SZWE01000003.1"/>
</dbReference>
<dbReference type="AlphaFoldDB" id="A0A844D2R8"/>